<dbReference type="Proteomes" id="UP000300879">
    <property type="component" value="Chromosome"/>
</dbReference>
<dbReference type="InterPro" id="IPR020449">
    <property type="entry name" value="Tscrpt_reg_AraC-type_HTH"/>
</dbReference>
<sequence>MKMIELQIPPLPQFVTVGHSWWKKGRAHFKRNWNIYDLIIVTQGTLYITEDDQPYEILPGCMLLLEPGRIHWGHQPCEEETETYFMHFSHSLPGKERDSDGFQWMEEFLALSDYDPNPRSHNMYLPKFSAVKLSALIPLLEQMMSIQNRIFKQNALELHSLAAQVLLELQNGMQSKRPLSRSMKLCTELAGYLEAHMQEPFHSEKLEARFHYNFDYLTRCMKKHLSLTPLQYLQHIRIERAKMLLAETMASVEEIALDVGFHRSTYFIRMFRQKVGLTPGKYRAAVQHKHL</sequence>
<dbReference type="EMBL" id="CP040396">
    <property type="protein sequence ID" value="QCT03634.1"/>
    <property type="molecule type" value="Genomic_DNA"/>
</dbReference>
<dbReference type="GO" id="GO:0003700">
    <property type="term" value="F:DNA-binding transcription factor activity"/>
    <property type="evidence" value="ECO:0007669"/>
    <property type="project" value="InterPro"/>
</dbReference>
<dbReference type="InterPro" id="IPR003313">
    <property type="entry name" value="AraC-bd"/>
</dbReference>
<keyword evidence="2" id="KW-0238">DNA-binding</keyword>
<dbReference type="KEGG" id="palo:E6C60_2923"/>
<keyword evidence="3" id="KW-0804">Transcription</keyword>
<dbReference type="InterPro" id="IPR018062">
    <property type="entry name" value="HTH_AraC-typ_CS"/>
</dbReference>
<dbReference type="OrthoDB" id="192171at2"/>
<dbReference type="Pfam" id="PF02311">
    <property type="entry name" value="AraC_binding"/>
    <property type="match status" value="1"/>
</dbReference>
<dbReference type="InterPro" id="IPR009057">
    <property type="entry name" value="Homeodomain-like_sf"/>
</dbReference>
<feature type="domain" description="HTH araC/xylS-type" evidence="4">
    <location>
        <begin position="187"/>
        <end position="285"/>
    </location>
</feature>
<dbReference type="AlphaFoldDB" id="A0A4V1G467"/>
<reference evidence="5 6" key="1">
    <citation type="submission" date="2019-05" db="EMBL/GenBank/DDBJ databases">
        <authorList>
            <person name="Chen C."/>
        </authorList>
    </citation>
    <scope>NUCLEOTIDE SEQUENCE [LARGE SCALE GENOMIC DNA]</scope>
    <source>
        <strain evidence="5 6">HB172198</strain>
    </source>
</reference>
<dbReference type="SUPFAM" id="SSF46689">
    <property type="entry name" value="Homeodomain-like"/>
    <property type="match status" value="1"/>
</dbReference>
<dbReference type="InterPro" id="IPR018060">
    <property type="entry name" value="HTH_AraC"/>
</dbReference>
<dbReference type="PROSITE" id="PS00041">
    <property type="entry name" value="HTH_ARAC_FAMILY_1"/>
    <property type="match status" value="1"/>
</dbReference>
<dbReference type="PROSITE" id="PS01124">
    <property type="entry name" value="HTH_ARAC_FAMILY_2"/>
    <property type="match status" value="1"/>
</dbReference>
<evidence type="ECO:0000256" key="2">
    <source>
        <dbReference type="ARBA" id="ARBA00023125"/>
    </source>
</evidence>
<dbReference type="Gene3D" id="1.10.10.60">
    <property type="entry name" value="Homeodomain-like"/>
    <property type="match status" value="2"/>
</dbReference>
<dbReference type="PRINTS" id="PR00032">
    <property type="entry name" value="HTHARAC"/>
</dbReference>
<evidence type="ECO:0000259" key="4">
    <source>
        <dbReference type="PROSITE" id="PS01124"/>
    </source>
</evidence>
<evidence type="ECO:0000256" key="3">
    <source>
        <dbReference type="ARBA" id="ARBA00023163"/>
    </source>
</evidence>
<keyword evidence="6" id="KW-1185">Reference proteome</keyword>
<dbReference type="RefSeq" id="WP_138226477.1">
    <property type="nucleotide sequence ID" value="NZ_CP040396.1"/>
</dbReference>
<keyword evidence="1" id="KW-0805">Transcription regulation</keyword>
<dbReference type="PANTHER" id="PTHR43280:SF30">
    <property type="entry name" value="MMSAB OPERON REGULATORY PROTEIN"/>
    <property type="match status" value="1"/>
</dbReference>
<dbReference type="GO" id="GO:0043565">
    <property type="term" value="F:sequence-specific DNA binding"/>
    <property type="evidence" value="ECO:0007669"/>
    <property type="project" value="InterPro"/>
</dbReference>
<dbReference type="SMART" id="SM00342">
    <property type="entry name" value="HTH_ARAC"/>
    <property type="match status" value="1"/>
</dbReference>
<proteinExistence type="predicted"/>
<dbReference type="SUPFAM" id="SSF51215">
    <property type="entry name" value="Regulatory protein AraC"/>
    <property type="match status" value="1"/>
</dbReference>
<dbReference type="PANTHER" id="PTHR43280">
    <property type="entry name" value="ARAC-FAMILY TRANSCRIPTIONAL REGULATOR"/>
    <property type="match status" value="1"/>
</dbReference>
<dbReference type="Pfam" id="PF12833">
    <property type="entry name" value="HTH_18"/>
    <property type="match status" value="1"/>
</dbReference>
<evidence type="ECO:0000313" key="5">
    <source>
        <dbReference type="EMBL" id="QCT03634.1"/>
    </source>
</evidence>
<organism evidence="5 6">
    <name type="scientific">Paenibacillus algicola</name>
    <dbReference type="NCBI Taxonomy" id="2565926"/>
    <lineage>
        <taxon>Bacteria</taxon>
        <taxon>Bacillati</taxon>
        <taxon>Bacillota</taxon>
        <taxon>Bacilli</taxon>
        <taxon>Bacillales</taxon>
        <taxon>Paenibacillaceae</taxon>
        <taxon>Paenibacillus</taxon>
    </lineage>
</organism>
<protein>
    <submittedName>
        <fullName evidence="5">AraC family transcriptional regulator</fullName>
    </submittedName>
</protein>
<accession>A0A4V1G467</accession>
<evidence type="ECO:0000256" key="1">
    <source>
        <dbReference type="ARBA" id="ARBA00023015"/>
    </source>
</evidence>
<name>A0A4V1G467_9BACL</name>
<evidence type="ECO:0000313" key="6">
    <source>
        <dbReference type="Proteomes" id="UP000300879"/>
    </source>
</evidence>
<dbReference type="InterPro" id="IPR037923">
    <property type="entry name" value="HTH-like"/>
</dbReference>
<gene>
    <name evidence="5" type="ORF">E6C60_2923</name>
</gene>